<dbReference type="EMBL" id="GBXM01086695">
    <property type="protein sequence ID" value="JAH21882.1"/>
    <property type="molecule type" value="Transcribed_RNA"/>
</dbReference>
<sequence>MYETSVVTIIPHDITVDIGHLCSSICSLLNTLCCNTSVSPPSPLQQTSHTAAFKEILTVKTNNDNKKNYKISLLWHIKETTNNVNA</sequence>
<reference evidence="1" key="2">
    <citation type="journal article" date="2015" name="Fish Shellfish Immunol.">
        <title>Early steps in the European eel (Anguilla anguilla)-Vibrio vulnificus interaction in the gills: Role of the RtxA13 toxin.</title>
        <authorList>
            <person name="Callol A."/>
            <person name="Pajuelo D."/>
            <person name="Ebbesson L."/>
            <person name="Teles M."/>
            <person name="MacKenzie S."/>
            <person name="Amaro C."/>
        </authorList>
    </citation>
    <scope>NUCLEOTIDE SEQUENCE</scope>
</reference>
<name>A0A0E9QZG4_ANGAN</name>
<protein>
    <submittedName>
        <fullName evidence="1">Uncharacterized protein</fullName>
    </submittedName>
</protein>
<evidence type="ECO:0000313" key="1">
    <source>
        <dbReference type="EMBL" id="JAH21882.1"/>
    </source>
</evidence>
<accession>A0A0E9QZG4</accession>
<organism evidence="1">
    <name type="scientific">Anguilla anguilla</name>
    <name type="common">European freshwater eel</name>
    <name type="synonym">Muraena anguilla</name>
    <dbReference type="NCBI Taxonomy" id="7936"/>
    <lineage>
        <taxon>Eukaryota</taxon>
        <taxon>Metazoa</taxon>
        <taxon>Chordata</taxon>
        <taxon>Craniata</taxon>
        <taxon>Vertebrata</taxon>
        <taxon>Euteleostomi</taxon>
        <taxon>Actinopterygii</taxon>
        <taxon>Neopterygii</taxon>
        <taxon>Teleostei</taxon>
        <taxon>Anguilliformes</taxon>
        <taxon>Anguillidae</taxon>
        <taxon>Anguilla</taxon>
    </lineage>
</organism>
<reference evidence="1" key="1">
    <citation type="submission" date="2014-11" db="EMBL/GenBank/DDBJ databases">
        <authorList>
            <person name="Amaro Gonzalez C."/>
        </authorList>
    </citation>
    <scope>NUCLEOTIDE SEQUENCE</scope>
</reference>
<proteinExistence type="predicted"/>
<dbReference type="AlphaFoldDB" id="A0A0E9QZG4"/>